<dbReference type="EMBL" id="BOQN01000085">
    <property type="protein sequence ID" value="GIM94689.1"/>
    <property type="molecule type" value="Genomic_DNA"/>
</dbReference>
<gene>
    <name evidence="1" type="ORF">Ato02nite_064820</name>
</gene>
<evidence type="ECO:0000313" key="1">
    <source>
        <dbReference type="EMBL" id="GIM94689.1"/>
    </source>
</evidence>
<name>A0A919TET9_9ACTN</name>
<comment type="caution">
    <text evidence="1">The sequence shown here is derived from an EMBL/GenBank/DDBJ whole genome shotgun (WGS) entry which is preliminary data.</text>
</comment>
<evidence type="ECO:0000313" key="2">
    <source>
        <dbReference type="Proteomes" id="UP000677082"/>
    </source>
</evidence>
<protein>
    <submittedName>
        <fullName evidence="1">Uncharacterized protein</fullName>
    </submittedName>
</protein>
<reference evidence="1 2" key="1">
    <citation type="submission" date="2021-03" db="EMBL/GenBank/DDBJ databases">
        <title>Whole genome shotgun sequence of Actinoplanes toevensis NBRC 105298.</title>
        <authorList>
            <person name="Komaki H."/>
            <person name="Tamura T."/>
        </authorList>
    </citation>
    <scope>NUCLEOTIDE SEQUENCE [LARGE SCALE GENOMIC DNA]</scope>
    <source>
        <strain evidence="1 2">NBRC 105298</strain>
    </source>
</reference>
<keyword evidence="2" id="KW-1185">Reference proteome</keyword>
<accession>A0A919TET9</accession>
<dbReference type="Proteomes" id="UP000677082">
    <property type="component" value="Unassembled WGS sequence"/>
</dbReference>
<proteinExistence type="predicted"/>
<organism evidence="1 2">
    <name type="scientific">Paractinoplanes toevensis</name>
    <dbReference type="NCBI Taxonomy" id="571911"/>
    <lineage>
        <taxon>Bacteria</taxon>
        <taxon>Bacillati</taxon>
        <taxon>Actinomycetota</taxon>
        <taxon>Actinomycetes</taxon>
        <taxon>Micromonosporales</taxon>
        <taxon>Micromonosporaceae</taxon>
        <taxon>Paractinoplanes</taxon>
    </lineage>
</organism>
<sequence>MIRGAHHFALPNRSSGSAQADFFVGRGGGWSADGRTLPGALPAGAPTWSFWQYSSRGPFAGDSNQWHDALDRLRVLACNGGC</sequence>
<dbReference type="AlphaFoldDB" id="A0A919TET9"/>
<dbReference type="Gene3D" id="3.20.20.80">
    <property type="entry name" value="Glycosidases"/>
    <property type="match status" value="2"/>
</dbReference>